<dbReference type="PANTHER" id="PTHR34341:SF1">
    <property type="entry name" value="TRANSMEMBRANE PROTEIN 107"/>
    <property type="match status" value="1"/>
</dbReference>
<dbReference type="GO" id="GO:1905515">
    <property type="term" value="P:non-motile cilium assembly"/>
    <property type="evidence" value="ECO:0007669"/>
    <property type="project" value="TreeGrafter"/>
</dbReference>
<evidence type="ECO:0000256" key="7">
    <source>
        <dbReference type="SAM" id="Phobius"/>
    </source>
</evidence>
<evidence type="ECO:0000313" key="9">
    <source>
        <dbReference type="RefSeq" id="XP_032836710.1"/>
    </source>
</evidence>
<evidence type="ECO:0000256" key="4">
    <source>
        <dbReference type="ARBA" id="ARBA00022794"/>
    </source>
</evidence>
<feature type="transmembrane region" description="Helical" evidence="7">
    <location>
        <begin position="85"/>
        <end position="103"/>
    </location>
</feature>
<evidence type="ECO:0000256" key="6">
    <source>
        <dbReference type="ARBA" id="ARBA00023136"/>
    </source>
</evidence>
<feature type="transmembrane region" description="Helical" evidence="7">
    <location>
        <begin position="54"/>
        <end position="73"/>
    </location>
</feature>
<keyword evidence="4" id="KW-0970">Cilium biogenesis/degradation</keyword>
<dbReference type="GO" id="GO:1904491">
    <property type="term" value="P:protein localization to ciliary transition zone"/>
    <property type="evidence" value="ECO:0007669"/>
    <property type="project" value="TreeGrafter"/>
</dbReference>
<dbReference type="GeneID" id="116958279"/>
<dbReference type="RefSeq" id="XP_032836710.1">
    <property type="nucleotide sequence ID" value="XM_032980819.1"/>
</dbReference>
<gene>
    <name evidence="9" type="primary">LOC116958279</name>
</gene>
<comment type="subcellular location">
    <subcellularLocation>
        <location evidence="1">Membrane</location>
        <topology evidence="1">Multi-pass membrane protein</topology>
    </subcellularLocation>
</comment>
<proteinExistence type="predicted"/>
<sequence>MPAISGVVPARFLTMVSHLVVVVTIFWSKQEVSVLGSLPLEATKAEVTSKETELTVALSVTIALFAVELLGFLSGVTTLNYTQGLLSVCAHASGSIALSFFLLEGWPLTTYWAVFTFCSALPAAVEVTLIVCAITCKRRPL</sequence>
<evidence type="ECO:0000256" key="5">
    <source>
        <dbReference type="ARBA" id="ARBA00022989"/>
    </source>
</evidence>
<reference evidence="9" key="1">
    <citation type="submission" date="2025-08" db="UniProtKB">
        <authorList>
            <consortium name="RefSeq"/>
        </authorList>
    </citation>
    <scope>IDENTIFICATION</scope>
    <source>
        <tissue evidence="9">Sperm</tissue>
    </source>
</reference>
<dbReference type="Pfam" id="PF14995">
    <property type="entry name" value="TMEM107"/>
    <property type="match status" value="1"/>
</dbReference>
<evidence type="ECO:0000313" key="8">
    <source>
        <dbReference type="Proteomes" id="UP001318040"/>
    </source>
</evidence>
<dbReference type="InterPro" id="IPR029248">
    <property type="entry name" value="TMEM107"/>
</dbReference>
<dbReference type="Proteomes" id="UP001318040">
    <property type="component" value="Chromosome 75"/>
</dbReference>
<organism evidence="8 9">
    <name type="scientific">Petromyzon marinus</name>
    <name type="common">Sea lamprey</name>
    <dbReference type="NCBI Taxonomy" id="7757"/>
    <lineage>
        <taxon>Eukaryota</taxon>
        <taxon>Metazoa</taxon>
        <taxon>Chordata</taxon>
        <taxon>Craniata</taxon>
        <taxon>Vertebrata</taxon>
        <taxon>Cyclostomata</taxon>
        <taxon>Hyperoartia</taxon>
        <taxon>Petromyzontiformes</taxon>
        <taxon>Petromyzontidae</taxon>
        <taxon>Petromyzon</taxon>
    </lineage>
</organism>
<evidence type="ECO:0000256" key="3">
    <source>
        <dbReference type="ARBA" id="ARBA00022692"/>
    </source>
</evidence>
<dbReference type="GO" id="GO:0036038">
    <property type="term" value="C:MKS complex"/>
    <property type="evidence" value="ECO:0007669"/>
    <property type="project" value="TreeGrafter"/>
</dbReference>
<accession>A0AAJ7UHZ8</accession>
<evidence type="ECO:0000256" key="1">
    <source>
        <dbReference type="ARBA" id="ARBA00004141"/>
    </source>
</evidence>
<feature type="transmembrane region" description="Helical" evidence="7">
    <location>
        <begin position="109"/>
        <end position="136"/>
    </location>
</feature>
<feature type="transmembrane region" description="Helical" evidence="7">
    <location>
        <begin position="12"/>
        <end position="28"/>
    </location>
</feature>
<keyword evidence="3 7" id="KW-0812">Transmembrane</keyword>
<keyword evidence="5 7" id="KW-1133">Transmembrane helix</keyword>
<keyword evidence="8" id="KW-1185">Reference proteome</keyword>
<dbReference type="PANTHER" id="PTHR34341">
    <property type="entry name" value="TRANSMEMBRANE PROTEIN 107"/>
    <property type="match status" value="1"/>
</dbReference>
<evidence type="ECO:0000256" key="2">
    <source>
        <dbReference type="ARBA" id="ARBA00015652"/>
    </source>
</evidence>
<name>A0AAJ7UHZ8_PETMA</name>
<keyword evidence="6 7" id="KW-0472">Membrane</keyword>
<dbReference type="AlphaFoldDB" id="A0AAJ7UHZ8"/>
<dbReference type="GO" id="GO:0016020">
    <property type="term" value="C:membrane"/>
    <property type="evidence" value="ECO:0007669"/>
    <property type="project" value="UniProtKB-SubCell"/>
</dbReference>
<protein>
    <recommendedName>
        <fullName evidence="2">Transmembrane protein 107</fullName>
    </recommendedName>
</protein>